<dbReference type="InterPro" id="IPR046341">
    <property type="entry name" value="SET_dom_sf"/>
</dbReference>
<protein>
    <recommendedName>
        <fullName evidence="5">SET domain-containing protein</fullName>
    </recommendedName>
</protein>
<keyword evidence="3" id="KW-0949">S-adenosyl-L-methionine</keyword>
<dbReference type="Pfam" id="PF00856">
    <property type="entry name" value="SET"/>
    <property type="match status" value="1"/>
</dbReference>
<dbReference type="InterPro" id="IPR001214">
    <property type="entry name" value="SET_dom"/>
</dbReference>
<name>A0A9P0F4C0_BEMTA</name>
<dbReference type="PROSITE" id="PS50280">
    <property type="entry name" value="SET"/>
    <property type="match status" value="1"/>
</dbReference>
<evidence type="ECO:0000256" key="1">
    <source>
        <dbReference type="ARBA" id="ARBA00022603"/>
    </source>
</evidence>
<keyword evidence="2" id="KW-0808">Transferase</keyword>
<proteinExistence type="predicted"/>
<evidence type="ECO:0000313" key="7">
    <source>
        <dbReference type="Proteomes" id="UP001152759"/>
    </source>
</evidence>
<evidence type="ECO:0000256" key="2">
    <source>
        <dbReference type="ARBA" id="ARBA00022679"/>
    </source>
</evidence>
<sequence>MNSDYEIRITPSKGKALFALKTFNEGDIILEEEPVVSCQFLWNAAYKYLACDHCLRPLETAEENVRRLTNNLSISLPHMKCCETDKSSQTACLFCGVLYCSNQCQETAYSRYHRMVCHSADHPLARLCDLWKSIHYPPETANIMMIARIIALIEQAENKQAVVDVFSQFCQRSVNENEQLIIKLLGEEYMAVLEEIRQLLVEAFPSDLSKQWLSPEGFLSLLSLIATNGQGVGSTAFGQWVKNVSNIQVAPEEKASIDNLIQLSYAQMDEHVGCFLNNEGSALYSLESSINHSCVPNAEPCFLHNNFMITVKAVKNISPGEEICISYLDECVTSRRRYFRQKILKENYLFICRCEKCELEVNDPDESSDEDSEDESAMEDSDQESGFS</sequence>
<feature type="domain" description="SET" evidence="5">
    <location>
        <begin position="3"/>
        <end position="328"/>
    </location>
</feature>
<dbReference type="KEGG" id="btab:109038639"/>
<evidence type="ECO:0000313" key="6">
    <source>
        <dbReference type="EMBL" id="CAH0391452.1"/>
    </source>
</evidence>
<evidence type="ECO:0000259" key="5">
    <source>
        <dbReference type="PROSITE" id="PS50280"/>
    </source>
</evidence>
<gene>
    <name evidence="6" type="ORF">BEMITA_LOCUS10066</name>
</gene>
<keyword evidence="1" id="KW-0489">Methyltransferase</keyword>
<dbReference type="GO" id="GO:0042799">
    <property type="term" value="F:histone H4K20 methyltransferase activity"/>
    <property type="evidence" value="ECO:0007669"/>
    <property type="project" value="TreeGrafter"/>
</dbReference>
<dbReference type="GO" id="GO:0032259">
    <property type="term" value="P:methylation"/>
    <property type="evidence" value="ECO:0007669"/>
    <property type="project" value="UniProtKB-KW"/>
</dbReference>
<dbReference type="Gene3D" id="1.10.220.160">
    <property type="match status" value="1"/>
</dbReference>
<dbReference type="PANTHER" id="PTHR46402">
    <property type="entry name" value="SET AND MYND DOMAIN-CONTAINING PROTEIN 5"/>
    <property type="match status" value="1"/>
</dbReference>
<feature type="region of interest" description="Disordered" evidence="4">
    <location>
        <begin position="361"/>
        <end position="388"/>
    </location>
</feature>
<accession>A0A9P0F4C0</accession>
<dbReference type="AlphaFoldDB" id="A0A9P0F4C0"/>
<dbReference type="EMBL" id="OU963867">
    <property type="protein sequence ID" value="CAH0391452.1"/>
    <property type="molecule type" value="Genomic_DNA"/>
</dbReference>
<dbReference type="Gene3D" id="2.170.270.10">
    <property type="entry name" value="SET domain"/>
    <property type="match status" value="1"/>
</dbReference>
<reference evidence="6" key="1">
    <citation type="submission" date="2021-12" db="EMBL/GenBank/DDBJ databases">
        <authorList>
            <person name="King R."/>
        </authorList>
    </citation>
    <scope>NUCLEOTIDE SEQUENCE</scope>
</reference>
<evidence type="ECO:0000256" key="3">
    <source>
        <dbReference type="ARBA" id="ARBA00022691"/>
    </source>
</evidence>
<organism evidence="6 7">
    <name type="scientific">Bemisia tabaci</name>
    <name type="common">Sweetpotato whitefly</name>
    <name type="synonym">Aleurodes tabaci</name>
    <dbReference type="NCBI Taxonomy" id="7038"/>
    <lineage>
        <taxon>Eukaryota</taxon>
        <taxon>Metazoa</taxon>
        <taxon>Ecdysozoa</taxon>
        <taxon>Arthropoda</taxon>
        <taxon>Hexapoda</taxon>
        <taxon>Insecta</taxon>
        <taxon>Pterygota</taxon>
        <taxon>Neoptera</taxon>
        <taxon>Paraneoptera</taxon>
        <taxon>Hemiptera</taxon>
        <taxon>Sternorrhyncha</taxon>
        <taxon>Aleyrodoidea</taxon>
        <taxon>Aleyrodidae</taxon>
        <taxon>Aleyrodinae</taxon>
        <taxon>Bemisia</taxon>
    </lineage>
</organism>
<dbReference type="SUPFAM" id="SSF82199">
    <property type="entry name" value="SET domain"/>
    <property type="match status" value="1"/>
</dbReference>
<dbReference type="GO" id="GO:0045814">
    <property type="term" value="P:negative regulation of gene expression, epigenetic"/>
    <property type="evidence" value="ECO:0007669"/>
    <property type="project" value="TreeGrafter"/>
</dbReference>
<evidence type="ECO:0000256" key="4">
    <source>
        <dbReference type="SAM" id="MobiDB-lite"/>
    </source>
</evidence>
<dbReference type="PANTHER" id="PTHR46402:SF2">
    <property type="entry name" value="HISTONE-LYSINE N-TRIMETHYLTRANSFERASE SMYD5"/>
    <property type="match status" value="1"/>
</dbReference>
<keyword evidence="7" id="KW-1185">Reference proteome</keyword>
<dbReference type="Gene3D" id="6.10.140.2220">
    <property type="match status" value="1"/>
</dbReference>
<dbReference type="Proteomes" id="UP001152759">
    <property type="component" value="Chromosome 6"/>
</dbReference>